<comment type="caution">
    <text evidence="2">The sequence shown here is derived from an EMBL/GenBank/DDBJ whole genome shotgun (WGS) entry which is preliminary data.</text>
</comment>
<dbReference type="Pfam" id="PF01797">
    <property type="entry name" value="Y1_Tnp"/>
    <property type="match status" value="1"/>
</dbReference>
<feature type="non-terminal residue" evidence="2">
    <location>
        <position position="1"/>
    </location>
</feature>
<evidence type="ECO:0000313" key="2">
    <source>
        <dbReference type="EMBL" id="GAI19243.1"/>
    </source>
</evidence>
<organism evidence="2">
    <name type="scientific">marine sediment metagenome</name>
    <dbReference type="NCBI Taxonomy" id="412755"/>
    <lineage>
        <taxon>unclassified sequences</taxon>
        <taxon>metagenomes</taxon>
        <taxon>ecological metagenomes</taxon>
    </lineage>
</organism>
<dbReference type="SUPFAM" id="SSF143422">
    <property type="entry name" value="Transposase IS200-like"/>
    <property type="match status" value="1"/>
</dbReference>
<dbReference type="GO" id="GO:0003677">
    <property type="term" value="F:DNA binding"/>
    <property type="evidence" value="ECO:0007669"/>
    <property type="project" value="InterPro"/>
</dbReference>
<proteinExistence type="predicted"/>
<dbReference type="AlphaFoldDB" id="X1LJG3"/>
<dbReference type="GO" id="GO:0006313">
    <property type="term" value="P:DNA transposition"/>
    <property type="evidence" value="ECO:0007669"/>
    <property type="project" value="InterPro"/>
</dbReference>
<reference evidence="2" key="1">
    <citation type="journal article" date="2014" name="Front. Microbiol.">
        <title>High frequency of phylogenetically diverse reductive dehalogenase-homologous genes in deep subseafloor sedimentary metagenomes.</title>
        <authorList>
            <person name="Kawai M."/>
            <person name="Futagami T."/>
            <person name="Toyoda A."/>
            <person name="Takaki Y."/>
            <person name="Nishi S."/>
            <person name="Hori S."/>
            <person name="Arai W."/>
            <person name="Tsubouchi T."/>
            <person name="Morono Y."/>
            <person name="Uchiyama I."/>
            <person name="Ito T."/>
            <person name="Fujiyama A."/>
            <person name="Inagaki F."/>
            <person name="Takami H."/>
        </authorList>
    </citation>
    <scope>NUCLEOTIDE SEQUENCE</scope>
    <source>
        <strain evidence="2">Expedition CK06-06</strain>
    </source>
</reference>
<dbReference type="EMBL" id="BARV01018350">
    <property type="protein sequence ID" value="GAI19243.1"/>
    <property type="molecule type" value="Genomic_DNA"/>
</dbReference>
<gene>
    <name evidence="2" type="ORF">S06H3_31053</name>
</gene>
<dbReference type="InterPro" id="IPR036515">
    <property type="entry name" value="Transposase_17_sf"/>
</dbReference>
<dbReference type="GO" id="GO:0004803">
    <property type="term" value="F:transposase activity"/>
    <property type="evidence" value="ECO:0007669"/>
    <property type="project" value="InterPro"/>
</dbReference>
<protein>
    <recommendedName>
        <fullName evidence="1">Transposase IS200-like domain-containing protein</fullName>
    </recommendedName>
</protein>
<evidence type="ECO:0000259" key="1">
    <source>
        <dbReference type="Pfam" id="PF01797"/>
    </source>
</evidence>
<feature type="domain" description="Transposase IS200-like" evidence="1">
    <location>
        <begin position="3"/>
        <end position="31"/>
    </location>
</feature>
<name>X1LJG3_9ZZZZ</name>
<dbReference type="InterPro" id="IPR002686">
    <property type="entry name" value="Transposase_17"/>
</dbReference>
<sequence length="46" mass="5702">NQVFLINYHLVWCPKRRKKVLVNKIAKRLRLFKNILRIRAKNEKEL</sequence>
<accession>X1LJG3</accession>
<dbReference type="Gene3D" id="3.30.70.1290">
    <property type="entry name" value="Transposase IS200-like"/>
    <property type="match status" value="1"/>
</dbReference>